<feature type="transmembrane region" description="Helical" evidence="9">
    <location>
        <begin position="376"/>
        <end position="396"/>
    </location>
</feature>
<keyword evidence="3" id="KW-0808">Transferase</keyword>
<dbReference type="Pfam" id="PF02518">
    <property type="entry name" value="HATPase_c"/>
    <property type="match status" value="1"/>
</dbReference>
<dbReference type="EMBL" id="BTPE01000002">
    <property type="protein sequence ID" value="GMQ32579.1"/>
    <property type="molecule type" value="Genomic_DNA"/>
</dbReference>
<gene>
    <name evidence="11" type="ORF">Ataiwa_08510</name>
</gene>
<dbReference type="PANTHER" id="PTHR42878:SF7">
    <property type="entry name" value="SENSOR HISTIDINE KINASE GLRK"/>
    <property type="match status" value="1"/>
</dbReference>
<keyword evidence="6" id="KW-0067">ATP-binding</keyword>
<keyword evidence="9" id="KW-1133">Transmembrane helix</keyword>
<dbReference type="Gene3D" id="3.30.565.10">
    <property type="entry name" value="Histidine kinase-like ATPase, C-terminal domain"/>
    <property type="match status" value="1"/>
</dbReference>
<keyword evidence="9" id="KW-0472">Membrane</keyword>
<dbReference type="PROSITE" id="PS50293">
    <property type="entry name" value="TPR_REGION"/>
    <property type="match status" value="1"/>
</dbReference>
<evidence type="ECO:0000256" key="7">
    <source>
        <dbReference type="ARBA" id="ARBA00023012"/>
    </source>
</evidence>
<dbReference type="SMART" id="SM00028">
    <property type="entry name" value="TPR"/>
    <property type="match status" value="6"/>
</dbReference>
<dbReference type="Gene3D" id="1.10.287.130">
    <property type="match status" value="1"/>
</dbReference>
<sequence length="674" mass="76278">MGIFYPKLSILRQQKSLPPSVKFVFFCFLSVLTFFSASICAQSGDRESILAQLKGKERYDFLNANATQLRESEQDLAIQYSLEADSLASLNDDYSAKSRALENLGWIYYRRGQWQKSFDNSTKAYEFALLAEDKLQAARIMNNLGALYYEQQNYDKAIEQFRKGFELALEAGDISTQIRSLNNIALNFTQSGRQDSALYYANQSIAINESAGSPYLLSFANRVIGDVFLAKGQYDTATTIYETSLEMARAQQVKSFEAGVLHRLGNAYFLNGEIRKAEELLNYAVDFCEENQFLDELTKSHKYLAEVYKSQGNINQAFFHLSSYQTLSDSLQSKASKDRLALMQGMFDQDLANKQVELLKAQNESQKYRIQANNRYMLIGGIASLMILLLGIWMFVLNRNLKKTHADLLVQQQKSESQNLELESKSKELIEINETKNKLFSILGHDLKGPIGQVKSVMDLMLKEQLDQDEFMELLEYLKNDIDTVDFTLNNTLKWSVAQMEGFEINSVQFDLSKVIENVLALLQHSIKKKNLVIFNQTGSNIFVFGEPESMEVSIRNIINNAVKFSNPGDAITIYTEKDKGWVSLFILDQGVGMEKKQLEKLLSENYILTKSQPGTLKEKGSGLGLQLVKEFVKRNNGEISIESQLGHGTKVCIKLPLAPLSPETDSVTKKKLA</sequence>
<dbReference type="PANTHER" id="PTHR42878">
    <property type="entry name" value="TWO-COMPONENT HISTIDINE KINASE"/>
    <property type="match status" value="1"/>
</dbReference>
<keyword evidence="4" id="KW-0547">Nucleotide-binding</keyword>
<dbReference type="SUPFAM" id="SSF48452">
    <property type="entry name" value="TPR-like"/>
    <property type="match status" value="2"/>
</dbReference>
<dbReference type="InterPro" id="IPR050351">
    <property type="entry name" value="BphY/WalK/GraS-like"/>
</dbReference>
<dbReference type="EC" id="2.7.13.3" evidence="2"/>
<dbReference type="SMART" id="SM00387">
    <property type="entry name" value="HATPase_c"/>
    <property type="match status" value="1"/>
</dbReference>
<feature type="domain" description="Histidine kinase" evidence="10">
    <location>
        <begin position="442"/>
        <end position="660"/>
    </location>
</feature>
<dbReference type="InterPro" id="IPR036097">
    <property type="entry name" value="HisK_dim/P_sf"/>
</dbReference>
<dbReference type="InterPro" id="IPR005467">
    <property type="entry name" value="His_kinase_dom"/>
</dbReference>
<evidence type="ECO:0000256" key="3">
    <source>
        <dbReference type="ARBA" id="ARBA00022679"/>
    </source>
</evidence>
<dbReference type="SUPFAM" id="SSF47384">
    <property type="entry name" value="Homodimeric domain of signal transducing histidine kinase"/>
    <property type="match status" value="1"/>
</dbReference>
<evidence type="ECO:0000313" key="12">
    <source>
        <dbReference type="Proteomes" id="UP001307705"/>
    </source>
</evidence>
<evidence type="ECO:0000256" key="9">
    <source>
        <dbReference type="SAM" id="Phobius"/>
    </source>
</evidence>
<feature type="repeat" description="TPR" evidence="8">
    <location>
        <begin position="258"/>
        <end position="291"/>
    </location>
</feature>
<proteinExistence type="predicted"/>
<feature type="repeat" description="TPR" evidence="8">
    <location>
        <begin position="138"/>
        <end position="171"/>
    </location>
</feature>
<dbReference type="InterPro" id="IPR036890">
    <property type="entry name" value="HATPase_C_sf"/>
</dbReference>
<dbReference type="Pfam" id="PF13424">
    <property type="entry name" value="TPR_12"/>
    <property type="match status" value="1"/>
</dbReference>
<name>A0ABQ6PXB9_9BACT</name>
<dbReference type="InterPro" id="IPR003594">
    <property type="entry name" value="HATPase_dom"/>
</dbReference>
<dbReference type="Proteomes" id="UP001307705">
    <property type="component" value="Unassembled WGS sequence"/>
</dbReference>
<evidence type="ECO:0000256" key="8">
    <source>
        <dbReference type="PROSITE-ProRule" id="PRU00339"/>
    </source>
</evidence>
<reference evidence="11 12" key="1">
    <citation type="submission" date="2023-08" db="EMBL/GenBank/DDBJ databases">
        <title>Draft genome sequence of Algoriphagus taiwanensis.</title>
        <authorList>
            <person name="Takatani N."/>
            <person name="Hosokawa M."/>
            <person name="Sawabe T."/>
        </authorList>
    </citation>
    <scope>NUCLEOTIDE SEQUENCE [LARGE SCALE GENOMIC DNA]</scope>
    <source>
        <strain evidence="11 12">JCM 19755</strain>
    </source>
</reference>
<keyword evidence="7" id="KW-0902">Two-component regulatory system</keyword>
<keyword evidence="5" id="KW-0418">Kinase</keyword>
<organism evidence="11 12">
    <name type="scientific">Algoriphagus taiwanensis</name>
    <dbReference type="NCBI Taxonomy" id="1445656"/>
    <lineage>
        <taxon>Bacteria</taxon>
        <taxon>Pseudomonadati</taxon>
        <taxon>Bacteroidota</taxon>
        <taxon>Cytophagia</taxon>
        <taxon>Cytophagales</taxon>
        <taxon>Cyclobacteriaceae</taxon>
        <taxon>Algoriphagus</taxon>
    </lineage>
</organism>
<dbReference type="InterPro" id="IPR019734">
    <property type="entry name" value="TPR_rpt"/>
</dbReference>
<evidence type="ECO:0000256" key="6">
    <source>
        <dbReference type="ARBA" id="ARBA00022840"/>
    </source>
</evidence>
<comment type="caution">
    <text evidence="11">The sequence shown here is derived from an EMBL/GenBank/DDBJ whole genome shotgun (WGS) entry which is preliminary data.</text>
</comment>
<evidence type="ECO:0000256" key="4">
    <source>
        <dbReference type="ARBA" id="ARBA00022741"/>
    </source>
</evidence>
<dbReference type="Gene3D" id="1.25.40.10">
    <property type="entry name" value="Tetratricopeptide repeat domain"/>
    <property type="match status" value="2"/>
</dbReference>
<dbReference type="InterPro" id="IPR004358">
    <property type="entry name" value="Sig_transdc_His_kin-like_C"/>
</dbReference>
<evidence type="ECO:0000256" key="5">
    <source>
        <dbReference type="ARBA" id="ARBA00022777"/>
    </source>
</evidence>
<keyword evidence="8" id="KW-0802">TPR repeat</keyword>
<keyword evidence="9" id="KW-0812">Transmembrane</keyword>
<evidence type="ECO:0000259" key="10">
    <source>
        <dbReference type="PROSITE" id="PS50109"/>
    </source>
</evidence>
<dbReference type="SUPFAM" id="SSF55874">
    <property type="entry name" value="ATPase domain of HSP90 chaperone/DNA topoisomerase II/histidine kinase"/>
    <property type="match status" value="1"/>
</dbReference>
<evidence type="ECO:0000256" key="2">
    <source>
        <dbReference type="ARBA" id="ARBA00012438"/>
    </source>
</evidence>
<dbReference type="PROSITE" id="PS50005">
    <property type="entry name" value="TPR"/>
    <property type="match status" value="2"/>
</dbReference>
<evidence type="ECO:0000256" key="1">
    <source>
        <dbReference type="ARBA" id="ARBA00000085"/>
    </source>
</evidence>
<dbReference type="InterPro" id="IPR011990">
    <property type="entry name" value="TPR-like_helical_dom_sf"/>
</dbReference>
<keyword evidence="12" id="KW-1185">Reference proteome</keyword>
<dbReference type="PROSITE" id="PS50109">
    <property type="entry name" value="HIS_KIN"/>
    <property type="match status" value="1"/>
</dbReference>
<accession>A0ABQ6PXB9</accession>
<protein>
    <recommendedName>
        <fullName evidence="2">histidine kinase</fullName>
        <ecNumber evidence="2">2.7.13.3</ecNumber>
    </recommendedName>
</protein>
<dbReference type="PRINTS" id="PR00344">
    <property type="entry name" value="BCTRLSENSOR"/>
</dbReference>
<comment type="catalytic activity">
    <reaction evidence="1">
        <text>ATP + protein L-histidine = ADP + protein N-phospho-L-histidine.</text>
        <dbReference type="EC" id="2.7.13.3"/>
    </reaction>
</comment>
<evidence type="ECO:0000313" key="11">
    <source>
        <dbReference type="EMBL" id="GMQ32579.1"/>
    </source>
</evidence>